<keyword evidence="3" id="KW-1185">Reference proteome</keyword>
<evidence type="ECO:0000313" key="3">
    <source>
        <dbReference type="Proteomes" id="UP001186944"/>
    </source>
</evidence>
<sequence length="278" mass="31846">MSAGLVHHFTDQPPVLFEVKCDQHSVEVGGFPWHYLCSPQGKQGTFHVRSLTNNVLAEHGNLRMDTLNYEPDRACFFGDESGRILHIGPTELSFSNVHQYIVILILQETSQPLYTSSGRRIQRSVSQDELMDCPNFTIYNVDYEDELDVLWTSAVYHNDNGPAGIVGFHDNLTGKLLKEIEIEEPFDEMYEHRIIVDLDTIIQVVKSGQGKFVCIFYRLQGNVKEDSEKSDTKCDSSEGSRRGQRSRRRSSRSRSRSQSVDRMEIRGRGRRIMNVDIE</sequence>
<dbReference type="Proteomes" id="UP001186944">
    <property type="component" value="Unassembled WGS sequence"/>
</dbReference>
<accession>A0AA88YG55</accession>
<dbReference type="GO" id="GO:0080008">
    <property type="term" value="C:Cul4-RING E3 ubiquitin ligase complex"/>
    <property type="evidence" value="ECO:0007669"/>
    <property type="project" value="TreeGrafter"/>
</dbReference>
<dbReference type="PANTHER" id="PTHR14815">
    <property type="entry name" value="DDB1- AND CUL4-ASSOCIATED FACTOR 17"/>
    <property type="match status" value="1"/>
</dbReference>
<name>A0AA88YG55_PINIB</name>
<feature type="region of interest" description="Disordered" evidence="1">
    <location>
        <begin position="227"/>
        <end position="267"/>
    </location>
</feature>
<dbReference type="Pfam" id="PF15802">
    <property type="entry name" value="DCAF17"/>
    <property type="match status" value="1"/>
</dbReference>
<dbReference type="InterPro" id="IPR031620">
    <property type="entry name" value="DCAF17"/>
</dbReference>
<dbReference type="EMBL" id="VSWD01000004">
    <property type="protein sequence ID" value="KAK3104864.1"/>
    <property type="molecule type" value="Genomic_DNA"/>
</dbReference>
<feature type="compositionally biased region" description="Basic residues" evidence="1">
    <location>
        <begin position="242"/>
        <end position="255"/>
    </location>
</feature>
<comment type="caution">
    <text evidence="2">The sequence shown here is derived from an EMBL/GenBank/DDBJ whole genome shotgun (WGS) entry which is preliminary data.</text>
</comment>
<gene>
    <name evidence="2" type="ORF">FSP39_011934</name>
</gene>
<reference evidence="2" key="1">
    <citation type="submission" date="2019-08" db="EMBL/GenBank/DDBJ databases">
        <title>The improved chromosome-level genome for the pearl oyster Pinctada fucata martensii using PacBio sequencing and Hi-C.</title>
        <authorList>
            <person name="Zheng Z."/>
        </authorList>
    </citation>
    <scope>NUCLEOTIDE SEQUENCE</scope>
    <source>
        <strain evidence="2">ZZ-2019</strain>
        <tissue evidence="2">Adductor muscle</tissue>
    </source>
</reference>
<evidence type="ECO:0000313" key="2">
    <source>
        <dbReference type="EMBL" id="KAK3104864.1"/>
    </source>
</evidence>
<organism evidence="2 3">
    <name type="scientific">Pinctada imbricata</name>
    <name type="common">Atlantic pearl-oyster</name>
    <name type="synonym">Pinctada martensii</name>
    <dbReference type="NCBI Taxonomy" id="66713"/>
    <lineage>
        <taxon>Eukaryota</taxon>
        <taxon>Metazoa</taxon>
        <taxon>Spiralia</taxon>
        <taxon>Lophotrochozoa</taxon>
        <taxon>Mollusca</taxon>
        <taxon>Bivalvia</taxon>
        <taxon>Autobranchia</taxon>
        <taxon>Pteriomorphia</taxon>
        <taxon>Pterioida</taxon>
        <taxon>Pterioidea</taxon>
        <taxon>Pteriidae</taxon>
        <taxon>Pinctada</taxon>
    </lineage>
</organism>
<proteinExistence type="predicted"/>
<evidence type="ECO:0000256" key="1">
    <source>
        <dbReference type="SAM" id="MobiDB-lite"/>
    </source>
</evidence>
<feature type="compositionally biased region" description="Basic and acidic residues" evidence="1">
    <location>
        <begin position="227"/>
        <end position="241"/>
    </location>
</feature>
<dbReference type="GO" id="GO:0016567">
    <property type="term" value="P:protein ubiquitination"/>
    <property type="evidence" value="ECO:0007669"/>
    <property type="project" value="InterPro"/>
</dbReference>
<dbReference type="PANTHER" id="PTHR14815:SF2">
    <property type="entry name" value="DDB1- AND CUL4-ASSOCIATED FACTOR 17"/>
    <property type="match status" value="1"/>
</dbReference>
<dbReference type="AlphaFoldDB" id="A0AA88YG55"/>
<protein>
    <submittedName>
        <fullName evidence="2">Uncharacterized protein</fullName>
    </submittedName>
</protein>